<evidence type="ECO:0000313" key="2">
    <source>
        <dbReference type="Proteomes" id="UP000199643"/>
    </source>
</evidence>
<proteinExistence type="predicted"/>
<dbReference type="EMBL" id="FNCH01000025">
    <property type="protein sequence ID" value="SDH46459.1"/>
    <property type="molecule type" value="Genomic_DNA"/>
</dbReference>
<dbReference type="STRING" id="405671.SAMN05421827_12547"/>
<reference evidence="2" key="1">
    <citation type="submission" date="2016-10" db="EMBL/GenBank/DDBJ databases">
        <authorList>
            <person name="Varghese N."/>
            <person name="Submissions S."/>
        </authorList>
    </citation>
    <scope>NUCLEOTIDE SEQUENCE [LARGE SCALE GENOMIC DNA]</scope>
    <source>
        <strain evidence="2">DSM 17933</strain>
    </source>
</reference>
<accession>A0A1G8CMD6</accession>
<dbReference type="RefSeq" id="WP_090503816.1">
    <property type="nucleotide sequence ID" value="NZ_FNCH01000025.1"/>
</dbReference>
<organism evidence="1 2">
    <name type="scientific">Pedobacter terrae</name>
    <dbReference type="NCBI Taxonomy" id="405671"/>
    <lineage>
        <taxon>Bacteria</taxon>
        <taxon>Pseudomonadati</taxon>
        <taxon>Bacteroidota</taxon>
        <taxon>Sphingobacteriia</taxon>
        <taxon>Sphingobacteriales</taxon>
        <taxon>Sphingobacteriaceae</taxon>
        <taxon>Pedobacter</taxon>
    </lineage>
</organism>
<sequence length="62" mass="7101">MKNQELKQILDRFNSLQLNKSGNLEILNQDEIGAIKGGTTEIDCEGRFKIKCQQNFTIKEES</sequence>
<name>A0A1G8CMD6_9SPHI</name>
<keyword evidence="2" id="KW-1185">Reference proteome</keyword>
<dbReference type="Proteomes" id="UP000199643">
    <property type="component" value="Unassembled WGS sequence"/>
</dbReference>
<dbReference type="AlphaFoldDB" id="A0A1G8CMD6"/>
<evidence type="ECO:0000313" key="1">
    <source>
        <dbReference type="EMBL" id="SDH46459.1"/>
    </source>
</evidence>
<protein>
    <submittedName>
        <fullName evidence="1">Uncharacterized protein</fullName>
    </submittedName>
</protein>
<gene>
    <name evidence="1" type="ORF">SAMN05421827_12547</name>
</gene>